<evidence type="ECO:0000259" key="2">
    <source>
        <dbReference type="Pfam" id="PF01266"/>
    </source>
</evidence>
<evidence type="ECO:0000313" key="4">
    <source>
        <dbReference type="EMBL" id="MUP13073.1"/>
    </source>
</evidence>
<dbReference type="Proteomes" id="UP000179454">
    <property type="component" value="Unassembled WGS sequence"/>
</dbReference>
<evidence type="ECO:0000313" key="5">
    <source>
        <dbReference type="Proteomes" id="UP000179454"/>
    </source>
</evidence>
<keyword evidence="1" id="KW-0560">Oxidoreductase</keyword>
<keyword evidence="5" id="KW-1185">Reference proteome</keyword>
<feature type="domain" description="FAD dependent oxidoreductase" evidence="2">
    <location>
        <begin position="8"/>
        <end position="346"/>
    </location>
</feature>
<name>A0ABD6HFZ0_AGRVI</name>
<dbReference type="InterPro" id="IPR036188">
    <property type="entry name" value="FAD/NAD-bd_sf"/>
</dbReference>
<dbReference type="GO" id="GO:0016491">
    <property type="term" value="F:oxidoreductase activity"/>
    <property type="evidence" value="ECO:0007669"/>
    <property type="project" value="UniProtKB-KW"/>
</dbReference>
<dbReference type="AlphaFoldDB" id="A0ABD6HFZ0"/>
<sequence>MRDLGTRDIVVVGGGLIGTAVGLGLATLGADVALLEGEDTNFHAARGNFGLVWSQSKGARGRDYASWTWSAVKAWPEFEADIRRLSGIDTHYRSGLGLSLCLSEQEFEKRAKLINRVASYGLPGSDGRMIGRNEVLEILPGIGPDVVGGSLSTLDGDCHSLALYRGLYGSFIAAGGKLRSGRAVDKIVSRGSHYEVFAGDVVVRGRKVVIAAGLGTNALAVPLGFRSFVRPEKGEILVTERIKPFLPIVLASLRQTPEGTVLMGDTKEDAGLDDRSTQRGMSHLASRAVRMFPLIGQSRVMRSWAALRVMTSDGDPVYDESPTHPGVFVASTHSGVTLAPMHCGSLARWIAGDQKPPEFQSFKASRFLGAEVAEAAHADH</sequence>
<reference evidence="5 6" key="1">
    <citation type="submission" date="2019-11" db="EMBL/GenBank/DDBJ databases">
        <title>Whole-genome sequencing of Allorhizobium vitis.</title>
        <authorList>
            <person name="Gan H.M."/>
            <person name="Savka M.A."/>
        </authorList>
    </citation>
    <scope>NUCLEOTIDE SEQUENCE [LARGE SCALE GENOMIC DNA]</scope>
    <source>
        <strain evidence="4 6">RF2/1</strain>
        <strain evidence="3 5">T1/7</strain>
    </source>
</reference>
<gene>
    <name evidence="4" type="ORF">BBK91_024805</name>
    <name evidence="3" type="ORF">BBL17_025820</name>
</gene>
<dbReference type="Pfam" id="PF01266">
    <property type="entry name" value="DAO"/>
    <property type="match status" value="1"/>
</dbReference>
<dbReference type="SUPFAM" id="SSF54373">
    <property type="entry name" value="FAD-linked reductases, C-terminal domain"/>
    <property type="match status" value="1"/>
</dbReference>
<evidence type="ECO:0000313" key="3">
    <source>
        <dbReference type="EMBL" id="MUO45196.1"/>
    </source>
</evidence>
<dbReference type="Gene3D" id="3.30.9.10">
    <property type="entry name" value="D-Amino Acid Oxidase, subunit A, domain 2"/>
    <property type="match status" value="1"/>
</dbReference>
<comment type="caution">
    <text evidence="4">The sequence shown here is derived from an EMBL/GenBank/DDBJ whole genome shotgun (WGS) entry which is preliminary data.</text>
</comment>
<dbReference type="RefSeq" id="WP_012649090.1">
    <property type="nucleotide sequence ID" value="NZ_JAALYF010000050.1"/>
</dbReference>
<organism evidence="4 6">
    <name type="scientific">Agrobacterium vitis</name>
    <name type="common">Rhizobium vitis</name>
    <dbReference type="NCBI Taxonomy" id="373"/>
    <lineage>
        <taxon>Bacteria</taxon>
        <taxon>Pseudomonadati</taxon>
        <taxon>Pseudomonadota</taxon>
        <taxon>Alphaproteobacteria</taxon>
        <taxon>Hyphomicrobiales</taxon>
        <taxon>Rhizobiaceae</taxon>
        <taxon>Rhizobium/Agrobacterium group</taxon>
        <taxon>Agrobacterium</taxon>
    </lineage>
</organism>
<accession>A0ABD6HFZ0</accession>
<dbReference type="EMBL" id="MBFE02000030">
    <property type="protein sequence ID" value="MUO45196.1"/>
    <property type="molecule type" value="Genomic_DNA"/>
</dbReference>
<dbReference type="Proteomes" id="UP000179536">
    <property type="component" value="Unassembled WGS sequence"/>
</dbReference>
<evidence type="ECO:0000256" key="1">
    <source>
        <dbReference type="ARBA" id="ARBA00023002"/>
    </source>
</evidence>
<dbReference type="EMBL" id="MBFA02000025">
    <property type="protein sequence ID" value="MUP13073.1"/>
    <property type="molecule type" value="Genomic_DNA"/>
</dbReference>
<dbReference type="PANTHER" id="PTHR13847:SF287">
    <property type="entry name" value="FAD-DEPENDENT OXIDOREDUCTASE DOMAIN-CONTAINING PROTEIN 1"/>
    <property type="match status" value="1"/>
</dbReference>
<dbReference type="PANTHER" id="PTHR13847">
    <property type="entry name" value="SARCOSINE DEHYDROGENASE-RELATED"/>
    <property type="match status" value="1"/>
</dbReference>
<protein>
    <submittedName>
        <fullName evidence="4">FAD-dependent oxidoreductase</fullName>
    </submittedName>
</protein>
<dbReference type="InterPro" id="IPR006076">
    <property type="entry name" value="FAD-dep_OxRdtase"/>
</dbReference>
<proteinExistence type="predicted"/>
<dbReference type="SUPFAM" id="SSF51905">
    <property type="entry name" value="FAD/NAD(P)-binding domain"/>
    <property type="match status" value="1"/>
</dbReference>
<dbReference type="Gene3D" id="3.50.50.60">
    <property type="entry name" value="FAD/NAD(P)-binding domain"/>
    <property type="match status" value="1"/>
</dbReference>
<evidence type="ECO:0000313" key="6">
    <source>
        <dbReference type="Proteomes" id="UP000179536"/>
    </source>
</evidence>